<proteinExistence type="predicted"/>
<name>A0A3B0X8R0_9ZZZZ</name>
<organism evidence="2">
    <name type="scientific">hydrothermal vent metagenome</name>
    <dbReference type="NCBI Taxonomy" id="652676"/>
    <lineage>
        <taxon>unclassified sequences</taxon>
        <taxon>metagenomes</taxon>
        <taxon>ecological metagenomes</taxon>
    </lineage>
</organism>
<sequence>MKPMLFRLSLLIMLLFTAPAQAQDISRHQAIKIAQKSHPGRILAVKRSGHYYRIKVLSTGGEVRVILVNASSGKVSRKQH</sequence>
<gene>
    <name evidence="2" type="ORF">MNBD_GAMMA11-988</name>
</gene>
<protein>
    <recommendedName>
        <fullName evidence="1">PepSY domain-containing protein</fullName>
    </recommendedName>
</protein>
<evidence type="ECO:0000313" key="2">
    <source>
        <dbReference type="EMBL" id="VAW60960.1"/>
    </source>
</evidence>
<reference evidence="2" key="1">
    <citation type="submission" date="2018-06" db="EMBL/GenBank/DDBJ databases">
        <authorList>
            <person name="Zhirakovskaya E."/>
        </authorList>
    </citation>
    <scope>NUCLEOTIDE SEQUENCE</scope>
</reference>
<dbReference type="InterPro" id="IPR025711">
    <property type="entry name" value="PepSY"/>
</dbReference>
<evidence type="ECO:0000259" key="1">
    <source>
        <dbReference type="Pfam" id="PF03413"/>
    </source>
</evidence>
<feature type="domain" description="PepSY" evidence="1">
    <location>
        <begin position="25"/>
        <end position="75"/>
    </location>
</feature>
<accession>A0A3B0X8R0</accession>
<dbReference type="AlphaFoldDB" id="A0A3B0X8R0"/>
<dbReference type="EMBL" id="UOFG01000135">
    <property type="protein sequence ID" value="VAW60960.1"/>
    <property type="molecule type" value="Genomic_DNA"/>
</dbReference>
<dbReference type="Pfam" id="PF03413">
    <property type="entry name" value="PepSY"/>
    <property type="match status" value="1"/>
</dbReference>